<evidence type="ECO:0000256" key="1">
    <source>
        <dbReference type="SAM" id="SignalP"/>
    </source>
</evidence>
<name>A0A649ZUD4_9NEOP</name>
<organism evidence="2">
    <name type="scientific">Conopomorpha sinensis</name>
    <name type="common">litch fruit borer</name>
    <dbReference type="NCBI Taxonomy" id="940481"/>
    <lineage>
        <taxon>Eukaryota</taxon>
        <taxon>Metazoa</taxon>
        <taxon>Ecdysozoa</taxon>
        <taxon>Arthropoda</taxon>
        <taxon>Hexapoda</taxon>
        <taxon>Insecta</taxon>
        <taxon>Pterygota</taxon>
        <taxon>Neoptera</taxon>
        <taxon>Endopterygota</taxon>
        <taxon>Lepidoptera</taxon>
        <taxon>Glossata</taxon>
        <taxon>Ditrysia</taxon>
        <taxon>Tineoidea</taxon>
        <taxon>Gracillariidae</taxon>
        <taxon>Conopomorpha</taxon>
    </lineage>
</organism>
<accession>A0A649ZUD4</accession>
<keyword evidence="1" id="KW-0732">Signal</keyword>
<evidence type="ECO:0000313" key="2">
    <source>
        <dbReference type="EMBL" id="QGN03651.1"/>
    </source>
</evidence>
<proteinExistence type="evidence at transcript level"/>
<dbReference type="Pfam" id="PF01395">
    <property type="entry name" value="PBP_GOBP"/>
    <property type="match status" value="1"/>
</dbReference>
<feature type="signal peptide" evidence="1">
    <location>
        <begin position="1"/>
        <end position="17"/>
    </location>
</feature>
<dbReference type="AlphaFoldDB" id="A0A649ZUD4"/>
<dbReference type="InterPro" id="IPR036728">
    <property type="entry name" value="PBP_GOBP_sf"/>
</dbReference>
<dbReference type="CDD" id="cd23992">
    <property type="entry name" value="PBP_GOBP"/>
    <property type="match status" value="1"/>
</dbReference>
<dbReference type="GO" id="GO:0005549">
    <property type="term" value="F:odorant binding"/>
    <property type="evidence" value="ECO:0007669"/>
    <property type="project" value="InterPro"/>
</dbReference>
<dbReference type="SMART" id="SM00708">
    <property type="entry name" value="PhBP"/>
    <property type="match status" value="1"/>
</dbReference>
<dbReference type="SUPFAM" id="SSF47565">
    <property type="entry name" value="Insect pheromone/odorant-binding proteins"/>
    <property type="match status" value="1"/>
</dbReference>
<feature type="chain" id="PRO_5025011506" evidence="1">
    <location>
        <begin position="18"/>
        <end position="157"/>
    </location>
</feature>
<reference evidence="2" key="1">
    <citation type="submission" date="2019-04" db="EMBL/GenBank/DDBJ databases">
        <authorList>
            <person name="Li P."/>
            <person name="Liu Y."/>
            <person name="Wang S."/>
            <person name="Sun H."/>
        </authorList>
    </citation>
    <scope>NUCLEOTIDE SEQUENCE</scope>
</reference>
<sequence>MMRYACILIVVVVCGDAATAGCKNCMQAMSKEERAMFRAHSDACLPQSNVEQSLIEAMFNGDIRDTPALRKHVYCVLMKCKVVGKDGKLHKSAILGKMARVGGKNATKVLEACFDQTGDTPEDLAWNLFRCGYDKKAVLFEFMPNGSASGGDSENDN</sequence>
<protein>
    <submittedName>
        <fullName evidence="2">Putative odorant binding protein 21</fullName>
    </submittedName>
</protein>
<dbReference type="InterPro" id="IPR006170">
    <property type="entry name" value="PBP/GOBP"/>
</dbReference>
<dbReference type="Gene3D" id="1.10.238.20">
    <property type="entry name" value="Pheromone/general odorant binding protein domain"/>
    <property type="match status" value="1"/>
</dbReference>
<dbReference type="EMBL" id="MK882899">
    <property type="protein sequence ID" value="QGN03651.1"/>
    <property type="molecule type" value="mRNA"/>
</dbReference>